<accession>A0A9D2E880</accession>
<dbReference type="EMBL" id="DXBX01000032">
    <property type="protein sequence ID" value="HIZ32804.1"/>
    <property type="molecule type" value="Genomic_DNA"/>
</dbReference>
<gene>
    <name evidence="1" type="ORF">H9814_04555</name>
</gene>
<comment type="caution">
    <text evidence="1">The sequence shown here is derived from an EMBL/GenBank/DDBJ whole genome shotgun (WGS) entry which is preliminary data.</text>
</comment>
<organism evidence="1 2">
    <name type="scientific">Candidatus Bacteroides merdigallinarum</name>
    <dbReference type="NCBI Taxonomy" id="2838473"/>
    <lineage>
        <taxon>Bacteria</taxon>
        <taxon>Pseudomonadati</taxon>
        <taxon>Bacteroidota</taxon>
        <taxon>Bacteroidia</taxon>
        <taxon>Bacteroidales</taxon>
        <taxon>Bacteroidaceae</taxon>
        <taxon>Bacteroides</taxon>
    </lineage>
</organism>
<evidence type="ECO:0000313" key="1">
    <source>
        <dbReference type="EMBL" id="HIZ32804.1"/>
    </source>
</evidence>
<reference evidence="1" key="2">
    <citation type="submission" date="2021-04" db="EMBL/GenBank/DDBJ databases">
        <authorList>
            <person name="Gilroy R."/>
        </authorList>
    </citation>
    <scope>NUCLEOTIDE SEQUENCE</scope>
    <source>
        <strain evidence="1">ChiHjej9B8-1298</strain>
    </source>
</reference>
<name>A0A9D2E880_9BACE</name>
<protein>
    <submittedName>
        <fullName evidence="1">Uncharacterized protein</fullName>
    </submittedName>
</protein>
<proteinExistence type="predicted"/>
<dbReference type="Proteomes" id="UP000824028">
    <property type="component" value="Unassembled WGS sequence"/>
</dbReference>
<reference evidence="1" key="1">
    <citation type="journal article" date="2021" name="PeerJ">
        <title>Extensive microbial diversity within the chicken gut microbiome revealed by metagenomics and culture.</title>
        <authorList>
            <person name="Gilroy R."/>
            <person name="Ravi A."/>
            <person name="Getino M."/>
            <person name="Pursley I."/>
            <person name="Horton D.L."/>
            <person name="Alikhan N.F."/>
            <person name="Baker D."/>
            <person name="Gharbi K."/>
            <person name="Hall N."/>
            <person name="Watson M."/>
            <person name="Adriaenssens E.M."/>
            <person name="Foster-Nyarko E."/>
            <person name="Jarju S."/>
            <person name="Secka A."/>
            <person name="Antonio M."/>
            <person name="Oren A."/>
            <person name="Chaudhuri R.R."/>
            <person name="La Ragione R."/>
            <person name="Hildebrand F."/>
            <person name="Pallen M.J."/>
        </authorList>
    </citation>
    <scope>NUCLEOTIDE SEQUENCE</scope>
    <source>
        <strain evidence="1">ChiHjej9B8-1298</strain>
    </source>
</reference>
<dbReference type="AlphaFoldDB" id="A0A9D2E880"/>
<sequence length="53" mass="6174">MLQYKNLHCLHYANEESSIFHRLQLNEGEVLPYINQKAGILLYVAEGLLEVEE</sequence>
<evidence type="ECO:0000313" key="2">
    <source>
        <dbReference type="Proteomes" id="UP000824028"/>
    </source>
</evidence>